<dbReference type="PANTHER" id="PTHR30137">
    <property type="entry name" value="LUCIFERASE-LIKE MONOOXYGENASE"/>
    <property type="match status" value="1"/>
</dbReference>
<organism evidence="4 5">
    <name type="scientific">Streptosporangium becharense</name>
    <dbReference type="NCBI Taxonomy" id="1816182"/>
    <lineage>
        <taxon>Bacteria</taxon>
        <taxon>Bacillati</taxon>
        <taxon>Actinomycetota</taxon>
        <taxon>Actinomycetes</taxon>
        <taxon>Streptosporangiales</taxon>
        <taxon>Streptosporangiaceae</taxon>
        <taxon>Streptosporangium</taxon>
    </lineage>
</organism>
<accession>A0A7W9MJF2</accession>
<name>A0A7W9MJF2_9ACTN</name>
<protein>
    <submittedName>
        <fullName evidence="4">Alkanesulfonate monooxygenase SsuD/methylene tetrahydromethanopterin reductase-like flavin-dependent oxidoreductase (Luciferase family)</fullName>
    </submittedName>
</protein>
<dbReference type="GO" id="GO:0016705">
    <property type="term" value="F:oxidoreductase activity, acting on paired donors, with incorporation or reduction of molecular oxygen"/>
    <property type="evidence" value="ECO:0007669"/>
    <property type="project" value="InterPro"/>
</dbReference>
<dbReference type="Pfam" id="PF00296">
    <property type="entry name" value="Bac_luciferase"/>
    <property type="match status" value="1"/>
</dbReference>
<sequence>MQFGISIFPTIGPEDKSGRDHFRDALELARLADELGLHHVKTVEHYFFRYGGYSPDPVTFLAAAAARTRRIRLVTGAVIPAFTHPVKLAGQLAMLDNLCRGRLDVGFGRAFLPDEFAAFEISMDDSHSRFREGVEACRRLWSEQDVVWEGGHHRFGPVTLLPRPFQDPHPGILIATSITPESCAAAGRAGYGLMMVPSINKREKTQEMLALYRRARAEAGHDPETGEVHMSYNCYLAEDGAEARRKGRAYSEVTNRVMTDAVAAWGRTGSADYPGYERVLEKVRGSDFDRSLGENKVLVGSPDEVVEKVRVIREWFGDVTLSLQVISGNVPHEESARTVRLFAEHVMPRFTESVPAGTLSA</sequence>
<dbReference type="InterPro" id="IPR011251">
    <property type="entry name" value="Luciferase-like_dom"/>
</dbReference>
<evidence type="ECO:0000313" key="5">
    <source>
        <dbReference type="Proteomes" id="UP000540685"/>
    </source>
</evidence>
<evidence type="ECO:0000256" key="2">
    <source>
        <dbReference type="ARBA" id="ARBA00023033"/>
    </source>
</evidence>
<dbReference type="AlphaFoldDB" id="A0A7W9MJF2"/>
<dbReference type="PANTHER" id="PTHR30137:SF8">
    <property type="entry name" value="BLR5498 PROTEIN"/>
    <property type="match status" value="1"/>
</dbReference>
<feature type="domain" description="Luciferase-like" evidence="3">
    <location>
        <begin position="1"/>
        <end position="316"/>
    </location>
</feature>
<dbReference type="Gene3D" id="3.20.20.30">
    <property type="entry name" value="Luciferase-like domain"/>
    <property type="match status" value="1"/>
</dbReference>
<comment type="caution">
    <text evidence="4">The sequence shown here is derived from an EMBL/GenBank/DDBJ whole genome shotgun (WGS) entry which is preliminary data.</text>
</comment>
<evidence type="ECO:0000259" key="3">
    <source>
        <dbReference type="Pfam" id="PF00296"/>
    </source>
</evidence>
<proteinExistence type="predicted"/>
<dbReference type="InterPro" id="IPR036661">
    <property type="entry name" value="Luciferase-like_sf"/>
</dbReference>
<dbReference type="Proteomes" id="UP000540685">
    <property type="component" value="Unassembled WGS sequence"/>
</dbReference>
<dbReference type="InterPro" id="IPR050766">
    <property type="entry name" value="Bact_Lucif_Oxidored"/>
</dbReference>
<keyword evidence="5" id="KW-1185">Reference proteome</keyword>
<evidence type="ECO:0000313" key="4">
    <source>
        <dbReference type="EMBL" id="MBB5823182.1"/>
    </source>
</evidence>
<keyword evidence="1" id="KW-0560">Oxidoreductase</keyword>
<dbReference type="GO" id="GO:0005829">
    <property type="term" value="C:cytosol"/>
    <property type="evidence" value="ECO:0007669"/>
    <property type="project" value="TreeGrafter"/>
</dbReference>
<evidence type="ECO:0000256" key="1">
    <source>
        <dbReference type="ARBA" id="ARBA00023002"/>
    </source>
</evidence>
<keyword evidence="2 4" id="KW-0503">Monooxygenase</keyword>
<reference evidence="4 5" key="1">
    <citation type="submission" date="2020-08" db="EMBL/GenBank/DDBJ databases">
        <title>Sequencing the genomes of 1000 actinobacteria strains.</title>
        <authorList>
            <person name="Klenk H.-P."/>
        </authorList>
    </citation>
    <scope>NUCLEOTIDE SEQUENCE [LARGE SCALE GENOMIC DNA]</scope>
    <source>
        <strain evidence="4 5">DSM 46887</strain>
    </source>
</reference>
<dbReference type="SUPFAM" id="SSF51679">
    <property type="entry name" value="Bacterial luciferase-like"/>
    <property type="match status" value="1"/>
</dbReference>
<dbReference type="EMBL" id="JACHMP010000001">
    <property type="protein sequence ID" value="MBB5823182.1"/>
    <property type="molecule type" value="Genomic_DNA"/>
</dbReference>
<dbReference type="GO" id="GO:0004497">
    <property type="term" value="F:monooxygenase activity"/>
    <property type="evidence" value="ECO:0007669"/>
    <property type="project" value="UniProtKB-KW"/>
</dbReference>
<dbReference type="RefSeq" id="WP_184540186.1">
    <property type="nucleotide sequence ID" value="NZ_JACHMP010000001.1"/>
</dbReference>
<gene>
    <name evidence="4" type="ORF">F4562_006244</name>
</gene>